<feature type="non-terminal residue" evidence="2">
    <location>
        <position position="213"/>
    </location>
</feature>
<dbReference type="PANTHER" id="PTHR30093">
    <property type="entry name" value="GENERAL SECRETION PATHWAY PROTEIN G"/>
    <property type="match status" value="1"/>
</dbReference>
<name>A0A382WNH8_9ZZZZ</name>
<dbReference type="Gene3D" id="3.30.700.10">
    <property type="entry name" value="Glycoprotein, Type 4 Pilin"/>
    <property type="match status" value="1"/>
</dbReference>
<organism evidence="2">
    <name type="scientific">marine metagenome</name>
    <dbReference type="NCBI Taxonomy" id="408172"/>
    <lineage>
        <taxon>unclassified sequences</taxon>
        <taxon>metagenomes</taxon>
        <taxon>ecological metagenomes</taxon>
    </lineage>
</organism>
<dbReference type="InterPro" id="IPR045584">
    <property type="entry name" value="Pilin-like"/>
</dbReference>
<accession>A0A382WNH8</accession>
<reference evidence="2" key="1">
    <citation type="submission" date="2018-05" db="EMBL/GenBank/DDBJ databases">
        <authorList>
            <person name="Lanie J.A."/>
            <person name="Ng W.-L."/>
            <person name="Kazmierczak K.M."/>
            <person name="Andrzejewski T.M."/>
            <person name="Davidsen T.M."/>
            <person name="Wayne K.J."/>
            <person name="Tettelin H."/>
            <person name="Glass J.I."/>
            <person name="Rusch D."/>
            <person name="Podicherti R."/>
            <person name="Tsui H.-C.T."/>
            <person name="Winkler M.E."/>
        </authorList>
    </citation>
    <scope>NUCLEOTIDE SEQUENCE</scope>
</reference>
<evidence type="ECO:0008006" key="3">
    <source>
        <dbReference type="Google" id="ProtNLM"/>
    </source>
</evidence>
<keyword evidence="1" id="KW-0812">Transmembrane</keyword>
<gene>
    <name evidence="2" type="ORF">METZ01_LOCUS412978</name>
</gene>
<dbReference type="SUPFAM" id="SSF54523">
    <property type="entry name" value="Pili subunits"/>
    <property type="match status" value="1"/>
</dbReference>
<proteinExistence type="predicted"/>
<keyword evidence="1" id="KW-0472">Membrane</keyword>
<dbReference type="NCBIfam" id="TIGR02532">
    <property type="entry name" value="IV_pilin_GFxxxE"/>
    <property type="match status" value="1"/>
</dbReference>
<evidence type="ECO:0000256" key="1">
    <source>
        <dbReference type="SAM" id="Phobius"/>
    </source>
</evidence>
<evidence type="ECO:0000313" key="2">
    <source>
        <dbReference type="EMBL" id="SVD60124.1"/>
    </source>
</evidence>
<feature type="transmembrane region" description="Helical" evidence="1">
    <location>
        <begin position="6"/>
        <end position="30"/>
    </location>
</feature>
<keyword evidence="1" id="KW-1133">Transmembrane helix</keyword>
<protein>
    <recommendedName>
        <fullName evidence="3">Type II secretion system protein GspG C-terminal domain-containing protein</fullName>
    </recommendedName>
</protein>
<dbReference type="EMBL" id="UINC01161120">
    <property type="protein sequence ID" value="SVD60124.1"/>
    <property type="molecule type" value="Genomic_DNA"/>
</dbReference>
<dbReference type="InterPro" id="IPR012902">
    <property type="entry name" value="N_methyl_site"/>
</dbReference>
<dbReference type="Pfam" id="PF07963">
    <property type="entry name" value="N_methyl"/>
    <property type="match status" value="1"/>
</dbReference>
<sequence>MNKKAFTLIELLVVIAIIGILASMLLPVLAKAKNKASRMKCANNLGSIAKAFTNFSSEIDGNTPHLYGQFSGHNVGAGDQGHAIARALGYQDYTDCYEQLQWMNAWPLQQSLVGYSSLGSPLDQKVLAFQRRHWMKTFDQGLPTMGPYAGWGRRGWHGPNNGRVGVNGGQHDMRIMSYALAMQGDMFAPETVTALTRNIWSASGGERRSYYQK</sequence>
<dbReference type="AlphaFoldDB" id="A0A382WNH8"/>